<proteinExistence type="predicted"/>
<organism evidence="2">
    <name type="scientific">uncultured Gemmatimonadaceae bacterium</name>
    <dbReference type="NCBI Taxonomy" id="246130"/>
    <lineage>
        <taxon>Bacteria</taxon>
        <taxon>Pseudomonadati</taxon>
        <taxon>Gemmatimonadota</taxon>
        <taxon>Gemmatimonadia</taxon>
        <taxon>Gemmatimonadales</taxon>
        <taxon>Gemmatimonadaceae</taxon>
        <taxon>environmental samples</taxon>
    </lineage>
</organism>
<keyword evidence="2" id="KW-0689">Ribosomal protein</keyword>
<sequence>DPERDPPQGRRQHRRPRDPLHPRPGRLAPPLRRRGRRDHRDGQAG</sequence>
<evidence type="ECO:0000256" key="1">
    <source>
        <dbReference type="SAM" id="MobiDB-lite"/>
    </source>
</evidence>
<feature type="non-terminal residue" evidence="2">
    <location>
        <position position="1"/>
    </location>
</feature>
<dbReference type="EMBL" id="CADCTU010000264">
    <property type="protein sequence ID" value="CAA9305970.1"/>
    <property type="molecule type" value="Genomic_DNA"/>
</dbReference>
<feature type="non-terminal residue" evidence="2">
    <location>
        <position position="45"/>
    </location>
</feature>
<reference evidence="2" key="1">
    <citation type="submission" date="2020-02" db="EMBL/GenBank/DDBJ databases">
        <authorList>
            <person name="Meier V. D."/>
        </authorList>
    </citation>
    <scope>NUCLEOTIDE SEQUENCE</scope>
    <source>
        <strain evidence="2">AVDCRST_MAG11</strain>
    </source>
</reference>
<evidence type="ECO:0000313" key="2">
    <source>
        <dbReference type="EMBL" id="CAA9305970.1"/>
    </source>
</evidence>
<dbReference type="AlphaFoldDB" id="A0A6J4KH54"/>
<dbReference type="GO" id="GO:0005840">
    <property type="term" value="C:ribosome"/>
    <property type="evidence" value="ECO:0007669"/>
    <property type="project" value="UniProtKB-KW"/>
</dbReference>
<protein>
    <submittedName>
        <fullName evidence="2">LSU ribosomal protein L14p (L23e)</fullName>
    </submittedName>
</protein>
<name>A0A6J4KH54_9BACT</name>
<gene>
    <name evidence="2" type="ORF">AVDCRST_MAG11-1156</name>
</gene>
<keyword evidence="2" id="KW-0687">Ribonucleoprotein</keyword>
<feature type="region of interest" description="Disordered" evidence="1">
    <location>
        <begin position="1"/>
        <end position="45"/>
    </location>
</feature>
<accession>A0A6J4KH54</accession>